<keyword evidence="5" id="KW-1185">Reference proteome</keyword>
<evidence type="ECO:0000256" key="1">
    <source>
        <dbReference type="SAM" id="Coils"/>
    </source>
</evidence>
<reference evidence="4 5" key="1">
    <citation type="journal article" date="2019" name="Environ. Microbiol.">
        <title>Species interactions and distinct microbial communities in high Arctic permafrost affected cryosols are associated with the CH4 and CO2 gas fluxes.</title>
        <authorList>
            <person name="Altshuler I."/>
            <person name="Hamel J."/>
            <person name="Turney S."/>
            <person name="Magnuson E."/>
            <person name="Levesque R."/>
            <person name="Greer C."/>
            <person name="Whyte L.G."/>
        </authorList>
    </citation>
    <scope>NUCLEOTIDE SEQUENCE [LARGE SCALE GENOMIC DNA]</scope>
    <source>
        <strain evidence="4 5">S13Y</strain>
    </source>
</reference>
<name>A0A502BZP9_9GAMM</name>
<evidence type="ECO:0000256" key="2">
    <source>
        <dbReference type="SAM" id="Phobius"/>
    </source>
</evidence>
<dbReference type="InterPro" id="IPR032807">
    <property type="entry name" value="GNVR"/>
</dbReference>
<protein>
    <submittedName>
        <fullName evidence="4">Chain length-determining protein</fullName>
    </submittedName>
</protein>
<dbReference type="AlphaFoldDB" id="A0A502BZP9"/>
<keyword evidence="2" id="KW-0812">Transmembrane</keyword>
<dbReference type="Proteomes" id="UP000319486">
    <property type="component" value="Unassembled WGS sequence"/>
</dbReference>
<dbReference type="Pfam" id="PF13807">
    <property type="entry name" value="GNVR"/>
    <property type="match status" value="1"/>
</dbReference>
<accession>A0A502BZP9</accession>
<dbReference type="GO" id="GO:0004713">
    <property type="term" value="F:protein tyrosine kinase activity"/>
    <property type="evidence" value="ECO:0007669"/>
    <property type="project" value="TreeGrafter"/>
</dbReference>
<comment type="caution">
    <text evidence="4">The sequence shown here is derived from an EMBL/GenBank/DDBJ whole genome shotgun (WGS) entry which is preliminary data.</text>
</comment>
<feature type="coiled-coil region" evidence="1">
    <location>
        <begin position="175"/>
        <end position="239"/>
    </location>
</feature>
<keyword evidence="2" id="KW-0472">Membrane</keyword>
<keyword evidence="1" id="KW-0175">Coiled coil</keyword>
<sequence length="529" mass="58848">MQTQSFDLHELFQYVLLEARAAWRYRWRALIVAWCVMILGTLLVFSLPNKYEANAQVYADTDALTNPLLRGVAVQPDVRERLLVVTHTMLSRPNLEAVADKTGLALRATTPADRDALLLRLGTAVQIKDAGTKNLYNLSYADSDRQMAQTVVQAFLQILMNDTVGANTASATTAQNFLEQQVQDYGKRLTEAEKKLANFQEANIGYIPSQGGSSYFTRLQAAEAQLQTLQSQYDTAVAGRATIQQQMRAMAAGSATSPRIDPRTQEVDKQIAAYQQQLNTLLLSYTDAYPDVMSTRRMIAQLQARRAAPQKNVASSSMMNVASDNPVYQEMQKSMYATQVSIQTLAMQIDLQKRQIAELKSHGNKITDVQVTLQQLTRNYDVTKKQYDQLLERSNTAQLSQDATQSGNNLKFRVVNPPIVPLLPESPHRSLLLLLVFGLAVAIGSGYAYLMHKITPVFVSLRGLQASGDYPVLGAFSLIVSRARRQELRRGMIGFWAGACLLPMMLVLGFAFDGHMTHLVQHFFMIGVA</sequence>
<dbReference type="RefSeq" id="WP_140654250.1">
    <property type="nucleotide sequence ID" value="NZ_RCZO01000009.1"/>
</dbReference>
<feature type="coiled-coil region" evidence="1">
    <location>
        <begin position="342"/>
        <end position="393"/>
    </location>
</feature>
<dbReference type="InterPro" id="IPR050445">
    <property type="entry name" value="Bact_polysacc_biosynth/exp"/>
</dbReference>
<dbReference type="NCBIfam" id="TIGR03007">
    <property type="entry name" value="pepcterm_ChnLen"/>
    <property type="match status" value="1"/>
</dbReference>
<dbReference type="EMBL" id="RCZO01000009">
    <property type="protein sequence ID" value="TPG05980.1"/>
    <property type="molecule type" value="Genomic_DNA"/>
</dbReference>
<dbReference type="GO" id="GO:0005886">
    <property type="term" value="C:plasma membrane"/>
    <property type="evidence" value="ECO:0007669"/>
    <property type="project" value="TreeGrafter"/>
</dbReference>
<evidence type="ECO:0000313" key="4">
    <source>
        <dbReference type="EMBL" id="TPG05980.1"/>
    </source>
</evidence>
<feature type="transmembrane region" description="Helical" evidence="2">
    <location>
        <begin position="25"/>
        <end position="45"/>
    </location>
</feature>
<evidence type="ECO:0000313" key="5">
    <source>
        <dbReference type="Proteomes" id="UP000319486"/>
    </source>
</evidence>
<dbReference type="PANTHER" id="PTHR32309">
    <property type="entry name" value="TYROSINE-PROTEIN KINASE"/>
    <property type="match status" value="1"/>
</dbReference>
<organism evidence="4 5">
    <name type="scientific">Rhodanobacter glycinis</name>
    <dbReference type="NCBI Taxonomy" id="582702"/>
    <lineage>
        <taxon>Bacteria</taxon>
        <taxon>Pseudomonadati</taxon>
        <taxon>Pseudomonadota</taxon>
        <taxon>Gammaproteobacteria</taxon>
        <taxon>Lysobacterales</taxon>
        <taxon>Rhodanobacteraceae</taxon>
        <taxon>Rhodanobacter</taxon>
    </lineage>
</organism>
<feature type="domain" description="Tyrosine-protein kinase G-rich" evidence="3">
    <location>
        <begin position="370"/>
        <end position="450"/>
    </location>
</feature>
<dbReference type="PANTHER" id="PTHR32309:SF13">
    <property type="entry name" value="FERRIC ENTEROBACTIN TRANSPORT PROTEIN FEPE"/>
    <property type="match status" value="1"/>
</dbReference>
<feature type="transmembrane region" description="Helical" evidence="2">
    <location>
        <begin position="493"/>
        <end position="512"/>
    </location>
</feature>
<proteinExistence type="predicted"/>
<dbReference type="InterPro" id="IPR014345">
    <property type="entry name" value="XrtA_polysacc_chain"/>
</dbReference>
<keyword evidence="2" id="KW-1133">Transmembrane helix</keyword>
<feature type="transmembrane region" description="Helical" evidence="2">
    <location>
        <begin position="431"/>
        <end position="451"/>
    </location>
</feature>
<gene>
    <name evidence="4" type="ORF">EAH88_15225</name>
</gene>
<evidence type="ECO:0000259" key="3">
    <source>
        <dbReference type="Pfam" id="PF13807"/>
    </source>
</evidence>